<name>B0D6U5_LACBS</name>
<accession>B0D6U5</accession>
<dbReference type="Proteomes" id="UP000001194">
    <property type="component" value="Unassembled WGS sequence"/>
</dbReference>
<dbReference type="RefSeq" id="XP_001879885.1">
    <property type="nucleotide sequence ID" value="XM_001879850.1"/>
</dbReference>
<evidence type="ECO:0000313" key="2">
    <source>
        <dbReference type="Proteomes" id="UP000001194"/>
    </source>
</evidence>
<gene>
    <name evidence="1" type="ORF">LACBIDRAFT_318696</name>
</gene>
<keyword evidence="2" id="KW-1185">Reference proteome</keyword>
<dbReference type="GeneID" id="6075289"/>
<evidence type="ECO:0000313" key="1">
    <source>
        <dbReference type="EMBL" id="EDR09536.1"/>
    </source>
</evidence>
<dbReference type="KEGG" id="lbc:LACBIDRAFT_318696"/>
<dbReference type="AlphaFoldDB" id="B0D6U5"/>
<dbReference type="InParanoid" id="B0D6U5"/>
<dbReference type="EMBL" id="DS547099">
    <property type="protein sequence ID" value="EDR09536.1"/>
    <property type="molecule type" value="Genomic_DNA"/>
</dbReference>
<dbReference type="HOGENOM" id="CLU_1777780_0_0_1"/>
<sequence length="146" mass="16541">MYKPPYFPNPRLSGCASRYTARPLAIAGEGRVKAARVVGYSLRPKRCGSRNHIIHDLVLNRTECLWLRITLPNCIFSRCVSRYTARPLSMADEDRVKSRLGVGFVRKRIDTLVTHLRPSPESNRISLAEVSICTSNILQMCAPLHY</sequence>
<organism evidence="2">
    <name type="scientific">Laccaria bicolor (strain S238N-H82 / ATCC MYA-4686)</name>
    <name type="common">Bicoloured deceiver</name>
    <name type="synonym">Laccaria laccata var. bicolor</name>
    <dbReference type="NCBI Taxonomy" id="486041"/>
    <lineage>
        <taxon>Eukaryota</taxon>
        <taxon>Fungi</taxon>
        <taxon>Dikarya</taxon>
        <taxon>Basidiomycota</taxon>
        <taxon>Agaricomycotina</taxon>
        <taxon>Agaricomycetes</taxon>
        <taxon>Agaricomycetidae</taxon>
        <taxon>Agaricales</taxon>
        <taxon>Agaricineae</taxon>
        <taxon>Hydnangiaceae</taxon>
        <taxon>Laccaria</taxon>
    </lineage>
</organism>
<proteinExistence type="predicted"/>
<protein>
    <submittedName>
        <fullName evidence="1">Predicted protein</fullName>
    </submittedName>
</protein>
<reference evidence="1 2" key="1">
    <citation type="journal article" date="2008" name="Nature">
        <title>The genome of Laccaria bicolor provides insights into mycorrhizal symbiosis.</title>
        <authorList>
            <person name="Martin F."/>
            <person name="Aerts A."/>
            <person name="Ahren D."/>
            <person name="Brun A."/>
            <person name="Danchin E.G.J."/>
            <person name="Duchaussoy F."/>
            <person name="Gibon J."/>
            <person name="Kohler A."/>
            <person name="Lindquist E."/>
            <person name="Pereda V."/>
            <person name="Salamov A."/>
            <person name="Shapiro H.J."/>
            <person name="Wuyts J."/>
            <person name="Blaudez D."/>
            <person name="Buee M."/>
            <person name="Brokstein P."/>
            <person name="Canbaeck B."/>
            <person name="Cohen D."/>
            <person name="Courty P.E."/>
            <person name="Coutinho P.M."/>
            <person name="Delaruelle C."/>
            <person name="Detter J.C."/>
            <person name="Deveau A."/>
            <person name="DiFazio S."/>
            <person name="Duplessis S."/>
            <person name="Fraissinet-Tachet L."/>
            <person name="Lucic E."/>
            <person name="Frey-Klett P."/>
            <person name="Fourrey C."/>
            <person name="Feussner I."/>
            <person name="Gay G."/>
            <person name="Grimwood J."/>
            <person name="Hoegger P.J."/>
            <person name="Jain P."/>
            <person name="Kilaru S."/>
            <person name="Labbe J."/>
            <person name="Lin Y.C."/>
            <person name="Legue V."/>
            <person name="Le Tacon F."/>
            <person name="Marmeisse R."/>
            <person name="Melayah D."/>
            <person name="Montanini B."/>
            <person name="Muratet M."/>
            <person name="Nehls U."/>
            <person name="Niculita-Hirzel H."/>
            <person name="Oudot-Le Secq M.P."/>
            <person name="Peter M."/>
            <person name="Quesneville H."/>
            <person name="Rajashekar B."/>
            <person name="Reich M."/>
            <person name="Rouhier N."/>
            <person name="Schmutz J."/>
            <person name="Yin T."/>
            <person name="Chalot M."/>
            <person name="Henrissat B."/>
            <person name="Kuees U."/>
            <person name="Lucas S."/>
            <person name="Van de Peer Y."/>
            <person name="Podila G.K."/>
            <person name="Polle A."/>
            <person name="Pukkila P.J."/>
            <person name="Richardson P.M."/>
            <person name="Rouze P."/>
            <person name="Sanders I.R."/>
            <person name="Stajich J.E."/>
            <person name="Tunlid A."/>
            <person name="Tuskan G."/>
            <person name="Grigoriev I.V."/>
        </authorList>
    </citation>
    <scope>NUCLEOTIDE SEQUENCE [LARGE SCALE GENOMIC DNA]</scope>
    <source>
        <strain evidence="2">S238N-H82 / ATCC MYA-4686</strain>
    </source>
</reference>